<dbReference type="EMBL" id="VFPA01000001">
    <property type="protein sequence ID" value="TQM15250.1"/>
    <property type="molecule type" value="Genomic_DNA"/>
</dbReference>
<dbReference type="AlphaFoldDB" id="A0A543E0Z3"/>
<proteinExistence type="predicted"/>
<gene>
    <name evidence="1" type="ORF">FB558_2033</name>
</gene>
<evidence type="ECO:0000313" key="1">
    <source>
        <dbReference type="EMBL" id="TQM15250.1"/>
    </source>
</evidence>
<dbReference type="RefSeq" id="WP_142050767.1">
    <property type="nucleotide sequence ID" value="NZ_VFPA01000001.1"/>
</dbReference>
<reference evidence="1 2" key="1">
    <citation type="submission" date="2019-06" db="EMBL/GenBank/DDBJ databases">
        <title>Sequencing the genomes of 1000 actinobacteria strains.</title>
        <authorList>
            <person name="Klenk H.-P."/>
        </authorList>
    </citation>
    <scope>NUCLEOTIDE SEQUENCE [LARGE SCALE GENOMIC DNA]</scope>
    <source>
        <strain evidence="1 2">DSM 45301</strain>
    </source>
</reference>
<protein>
    <recommendedName>
        <fullName evidence="3">Transcriptional regulator, AbiEi antitoxin, Type IV TA system</fullName>
    </recommendedName>
</protein>
<evidence type="ECO:0000313" key="2">
    <source>
        <dbReference type="Proteomes" id="UP000315677"/>
    </source>
</evidence>
<keyword evidence="2" id="KW-1185">Reference proteome</keyword>
<name>A0A543E0Z3_9PSEU</name>
<accession>A0A543E0Z3</accession>
<dbReference type="Proteomes" id="UP000315677">
    <property type="component" value="Unassembled WGS sequence"/>
</dbReference>
<dbReference type="OrthoDB" id="5517693at2"/>
<comment type="caution">
    <text evidence="1">The sequence shown here is derived from an EMBL/GenBank/DDBJ whole genome shotgun (WGS) entry which is preliminary data.</text>
</comment>
<evidence type="ECO:0008006" key="3">
    <source>
        <dbReference type="Google" id="ProtNLM"/>
    </source>
</evidence>
<organism evidence="1 2">
    <name type="scientific">Pseudonocardia kunmingensis</name>
    <dbReference type="NCBI Taxonomy" id="630975"/>
    <lineage>
        <taxon>Bacteria</taxon>
        <taxon>Bacillati</taxon>
        <taxon>Actinomycetota</taxon>
        <taxon>Actinomycetes</taxon>
        <taxon>Pseudonocardiales</taxon>
        <taxon>Pseudonocardiaceae</taxon>
        <taxon>Pseudonocardia</taxon>
    </lineage>
</organism>
<sequence>MELPDIYQRKALRLEGFGDDEVQRMLRAGHLTAVRRGSYVLGAAPDDPDSRHALQVRAELAHLADGAVASHASAAVLHRLPTWGMRLQRVHVTRNWRTGGRTGRGLHLHTAPLHPDDIDLVDGLPVTSVARTVVDLARTLPFEAALVVADAALHALINDPEQLAALRTALAEVLARAAGWRGCPAARRVVAFADERSGSVGESRSRVAMARAGLPVPVLQWEVFGGAGWIGTVDFGWPEKRTIGEFDGKEKYGRLLRPGQSPADAVYAEKRREDALRAENLSMVRWGWDALADFGPTASRLRTFLRD</sequence>